<evidence type="ECO:0000313" key="13">
    <source>
        <dbReference type="EMBL" id="AAR22984.1"/>
    </source>
</evidence>
<feature type="non-terminal residue" evidence="13">
    <location>
        <position position="1"/>
    </location>
</feature>
<dbReference type="SUPFAM" id="SSF81321">
    <property type="entry name" value="Family A G protein-coupled receptor-like"/>
    <property type="match status" value="1"/>
</dbReference>
<feature type="transmembrane region" description="Helical" evidence="10">
    <location>
        <begin position="143"/>
        <end position="161"/>
    </location>
</feature>
<dbReference type="PANTHER" id="PTHR26452">
    <property type="entry name" value="OLFACTORY RECEPTOR"/>
    <property type="match status" value="1"/>
</dbReference>
<dbReference type="GO" id="GO:0005886">
    <property type="term" value="C:plasma membrane"/>
    <property type="evidence" value="ECO:0007669"/>
    <property type="project" value="UniProtKB-SubCell"/>
</dbReference>
<dbReference type="PROSITE" id="PS50262">
    <property type="entry name" value="G_PROTEIN_RECEP_F1_2"/>
    <property type="match status" value="1"/>
</dbReference>
<keyword evidence="11" id="KW-0732">Signal</keyword>
<keyword evidence="4" id="KW-0552">Olfaction</keyword>
<dbReference type="InterPro" id="IPR017452">
    <property type="entry name" value="GPCR_Rhodpsn_7TM"/>
</dbReference>
<dbReference type="GO" id="GO:0004930">
    <property type="term" value="F:G protein-coupled receptor activity"/>
    <property type="evidence" value="ECO:0007669"/>
    <property type="project" value="UniProtKB-KW"/>
</dbReference>
<evidence type="ECO:0000256" key="2">
    <source>
        <dbReference type="ARBA" id="ARBA00022475"/>
    </source>
</evidence>
<dbReference type="PRINTS" id="PR00245">
    <property type="entry name" value="OLFACTORYR"/>
</dbReference>
<reference evidence="13" key="1">
    <citation type="submission" date="2003-11" db="EMBL/GenBank/DDBJ databases">
        <title>Olfactory Receptor Gene Expression in Tiger Salamander Olfactory Epithelium.</title>
        <authorList>
            <person name="Marchand J.E."/>
            <person name="Yang X."/>
            <person name="Chikaraishi D."/>
            <person name="Krieger J."/>
            <person name="Breer H."/>
            <person name="Kauer J.S."/>
        </authorList>
    </citation>
    <scope>NUCLEOTIDE SEQUENCE</scope>
    <source>
        <tissue evidence="13">Olfactory epithelium</tissue>
    </source>
</reference>
<evidence type="ECO:0000256" key="4">
    <source>
        <dbReference type="ARBA" id="ARBA00022725"/>
    </source>
</evidence>
<dbReference type="EMBL" id="AY485176">
    <property type="protein sequence ID" value="AAR22984.1"/>
    <property type="molecule type" value="mRNA"/>
</dbReference>
<accession>Q6JH61</accession>
<keyword evidence="6" id="KW-0297">G-protein coupled receptor</keyword>
<dbReference type="AlphaFoldDB" id="Q6JH61"/>
<evidence type="ECO:0000256" key="7">
    <source>
        <dbReference type="ARBA" id="ARBA00023136"/>
    </source>
</evidence>
<feature type="signal peptide" evidence="11">
    <location>
        <begin position="1"/>
        <end position="17"/>
    </location>
</feature>
<feature type="transmembrane region" description="Helical" evidence="10">
    <location>
        <begin position="35"/>
        <end position="53"/>
    </location>
</feature>
<feature type="domain" description="G-protein coupled receptors family 1 profile" evidence="12">
    <location>
        <begin position="1"/>
        <end position="162"/>
    </location>
</feature>
<evidence type="ECO:0000256" key="10">
    <source>
        <dbReference type="SAM" id="Phobius"/>
    </source>
</evidence>
<dbReference type="Pfam" id="PF13853">
    <property type="entry name" value="7tm_4"/>
    <property type="match status" value="1"/>
</dbReference>
<evidence type="ECO:0000256" key="5">
    <source>
        <dbReference type="ARBA" id="ARBA00022989"/>
    </source>
</evidence>
<sequence>PMYLFLWNLSLVDVISTSVTFPKMLISLISNGSDISFVGCLLQLYCVLSMLATEFNLLTVMGYDRYIAICNPLRYTVIMSKSTCTKLAVSSWISGLLETILHTVLLSGLSFCKSHHINHFFCDLTGLLKLSCTNANNIETATYILATLMAIGTFLIILTSYI</sequence>
<organism evidence="13">
    <name type="scientific">Ambystoma tigrinum</name>
    <name type="common">Eastern tiger salamander</name>
    <dbReference type="NCBI Taxonomy" id="8305"/>
    <lineage>
        <taxon>Eukaryota</taxon>
        <taxon>Metazoa</taxon>
        <taxon>Chordata</taxon>
        <taxon>Craniata</taxon>
        <taxon>Vertebrata</taxon>
        <taxon>Euteleostomi</taxon>
        <taxon>Amphibia</taxon>
        <taxon>Batrachia</taxon>
        <taxon>Caudata</taxon>
        <taxon>Salamandroidea</taxon>
        <taxon>Ambystomatidae</taxon>
        <taxon>Ambystoma</taxon>
    </lineage>
</organism>
<name>Q6JH61_AMBTI</name>
<dbReference type="InterPro" id="IPR000725">
    <property type="entry name" value="Olfact_rcpt"/>
</dbReference>
<evidence type="ECO:0000256" key="11">
    <source>
        <dbReference type="SAM" id="SignalP"/>
    </source>
</evidence>
<keyword evidence="7 10" id="KW-0472">Membrane</keyword>
<keyword evidence="4" id="KW-0716">Sensory transduction</keyword>
<keyword evidence="2" id="KW-1003">Cell membrane</keyword>
<keyword evidence="8 13" id="KW-0675">Receptor</keyword>
<proteinExistence type="evidence at transcript level"/>
<feature type="chain" id="PRO_5004275078" evidence="11">
    <location>
        <begin position="18"/>
        <end position="162"/>
    </location>
</feature>
<protein>
    <submittedName>
        <fullName evidence="13">Olfactory receptor</fullName>
    </submittedName>
</protein>
<keyword evidence="5 10" id="KW-1133">Transmembrane helix</keyword>
<keyword evidence="3 10" id="KW-0812">Transmembrane</keyword>
<evidence type="ECO:0000256" key="8">
    <source>
        <dbReference type="ARBA" id="ARBA00023170"/>
    </source>
</evidence>
<evidence type="ECO:0000256" key="1">
    <source>
        <dbReference type="ARBA" id="ARBA00004651"/>
    </source>
</evidence>
<dbReference type="GO" id="GO:0004984">
    <property type="term" value="F:olfactory receptor activity"/>
    <property type="evidence" value="ECO:0007669"/>
    <property type="project" value="InterPro"/>
</dbReference>
<dbReference type="InterPro" id="IPR000276">
    <property type="entry name" value="GPCR_Rhodpsn"/>
</dbReference>
<feature type="non-terminal residue" evidence="13">
    <location>
        <position position="162"/>
    </location>
</feature>
<evidence type="ECO:0000256" key="6">
    <source>
        <dbReference type="ARBA" id="ARBA00023040"/>
    </source>
</evidence>
<dbReference type="InterPro" id="IPR050516">
    <property type="entry name" value="Olfactory_GPCR"/>
</dbReference>
<comment type="subcellular location">
    <subcellularLocation>
        <location evidence="1">Cell membrane</location>
        <topology evidence="1">Multi-pass membrane protein</topology>
    </subcellularLocation>
</comment>
<evidence type="ECO:0000256" key="3">
    <source>
        <dbReference type="ARBA" id="ARBA00022692"/>
    </source>
</evidence>
<keyword evidence="9" id="KW-0807">Transducer</keyword>
<evidence type="ECO:0000256" key="9">
    <source>
        <dbReference type="ARBA" id="ARBA00023224"/>
    </source>
</evidence>
<evidence type="ECO:0000259" key="12">
    <source>
        <dbReference type="PROSITE" id="PS50262"/>
    </source>
</evidence>
<dbReference type="PROSITE" id="PS00237">
    <property type="entry name" value="G_PROTEIN_RECEP_F1_1"/>
    <property type="match status" value="1"/>
</dbReference>
<dbReference type="Gene3D" id="1.20.1070.10">
    <property type="entry name" value="Rhodopsin 7-helix transmembrane proteins"/>
    <property type="match status" value="1"/>
</dbReference>